<dbReference type="GO" id="GO:0005506">
    <property type="term" value="F:iron ion binding"/>
    <property type="evidence" value="ECO:0007669"/>
    <property type="project" value="InterPro"/>
</dbReference>
<evidence type="ECO:0000313" key="6">
    <source>
        <dbReference type="EMBL" id="KKR30397.1"/>
    </source>
</evidence>
<evidence type="ECO:0000256" key="1">
    <source>
        <dbReference type="ARBA" id="ARBA00022448"/>
    </source>
</evidence>
<keyword evidence="3" id="KW-0249">Electron transport</keyword>
<protein>
    <recommendedName>
        <fullName evidence="5">Desulfoferrodoxin N-terminal domain-containing protein</fullName>
    </recommendedName>
</protein>
<accession>A0A0G0SXQ8</accession>
<name>A0A0G0SXQ8_9BACT</name>
<keyword evidence="2" id="KW-0479">Metal-binding</keyword>
<comment type="caution">
    <text evidence="6">The sequence shown here is derived from an EMBL/GenBank/DDBJ whole genome shotgun (WGS) entry which is preliminary data.</text>
</comment>
<dbReference type="InterPro" id="IPR004462">
    <property type="entry name" value="Desulfoferrodoxin_N"/>
</dbReference>
<evidence type="ECO:0000313" key="7">
    <source>
        <dbReference type="Proteomes" id="UP000034539"/>
    </source>
</evidence>
<evidence type="ECO:0000256" key="2">
    <source>
        <dbReference type="ARBA" id="ARBA00022723"/>
    </source>
</evidence>
<gene>
    <name evidence="6" type="ORF">UT63_C0100G0008</name>
</gene>
<feature type="domain" description="Desulfoferrodoxin N-terminal" evidence="5">
    <location>
        <begin position="21"/>
        <end position="52"/>
    </location>
</feature>
<dbReference type="EMBL" id="LBXN01000100">
    <property type="protein sequence ID" value="KKR30397.1"/>
    <property type="molecule type" value="Genomic_DNA"/>
</dbReference>
<dbReference type="SUPFAM" id="SSF57802">
    <property type="entry name" value="Rubredoxin-like"/>
    <property type="match status" value="1"/>
</dbReference>
<evidence type="ECO:0000259" key="5">
    <source>
        <dbReference type="Pfam" id="PF06397"/>
    </source>
</evidence>
<dbReference type="InterPro" id="IPR038094">
    <property type="entry name" value="Desulfoferrodoxin_N_sf"/>
</dbReference>
<dbReference type="Proteomes" id="UP000034539">
    <property type="component" value="Unassembled WGS sequence"/>
</dbReference>
<proteinExistence type="predicted"/>
<organism evidence="6 7">
    <name type="scientific">Candidatus Gottesmanbacteria bacterium GW2011_GWC2_39_8</name>
    <dbReference type="NCBI Taxonomy" id="1618450"/>
    <lineage>
        <taxon>Bacteria</taxon>
        <taxon>Candidatus Gottesmaniibacteriota</taxon>
    </lineage>
</organism>
<dbReference type="AlphaFoldDB" id="A0A0G0SXQ8"/>
<evidence type="ECO:0000256" key="3">
    <source>
        <dbReference type="ARBA" id="ARBA00022982"/>
    </source>
</evidence>
<reference evidence="6 7" key="1">
    <citation type="journal article" date="2015" name="Nature">
        <title>rRNA introns, odd ribosomes, and small enigmatic genomes across a large radiation of phyla.</title>
        <authorList>
            <person name="Brown C.T."/>
            <person name="Hug L.A."/>
            <person name="Thomas B.C."/>
            <person name="Sharon I."/>
            <person name="Castelle C.J."/>
            <person name="Singh A."/>
            <person name="Wilkins M.J."/>
            <person name="Williams K.H."/>
            <person name="Banfield J.F."/>
        </authorList>
    </citation>
    <scope>NUCLEOTIDE SEQUENCE [LARGE SCALE GENOMIC DNA]</scope>
</reference>
<dbReference type="Pfam" id="PF06397">
    <property type="entry name" value="Desulfoferrod_N"/>
    <property type="match status" value="1"/>
</dbReference>
<sequence length="95" mass="10429">MISGKAMAGKTVVKGRNILGRVYRCPVCGAELSVIKGGSGELKPICCNTEMIMLEPINTVYVCSVCRSELMVIKNGENLEPICCNKKMKIKTRLY</sequence>
<keyword evidence="1" id="KW-0813">Transport</keyword>
<keyword evidence="4" id="KW-0408">Iron</keyword>
<dbReference type="Gene3D" id="2.20.28.100">
    <property type="entry name" value="Desulphoferrodoxin, N-terminal domain"/>
    <property type="match status" value="2"/>
</dbReference>
<evidence type="ECO:0000256" key="4">
    <source>
        <dbReference type="ARBA" id="ARBA00023004"/>
    </source>
</evidence>